<sequence length="1004" mass="116467">MENQDFLTDLYFQKKSVSVFLDDGKSLQKDHNLKSLIYSFDITSTAHGKTFNWTINKLYSEFQQLDRDIRIFYHPRPLGHHLMPKLFTVKHEQQQLITLENYIRAIYDIPRIKKSPIFWEFIEVSEISFLGTSIKRKEGYIYKRTGGRIGNELRFCNCKKYFRRYQKRWLIIRDNMVGYLASNTKSNLLEVLVFKGKFKVFFGKPSTGHNDGIIIETSNRKLKFRAGSVMRMKEWVQAINEAYANSEWTSENMRFESSFPIRHGNEAKWYIDAEEYFSDVYDELKKAKREVFISDWWLSPELYLKRPAKLWTDSQVYEVLGSLADRGVKIFIHVYKEVSFALNLNSLHTKNTIISRNPNIQIVRHPHRSVVGGEFLWTHHEKLVVIDQEVAFVGGLDMCFGRFDNQSHKLTDLNENPTWPGIDYSNVRISEYQDVDNWNRDLINRKTTPRMPWHDIALKVSGKAASDVALHFIELWNHVMTDITGNYCKDKNLLEPPSCEKVFLKNVSTIVESPKIQVSSVIKNQEDQEEAVFDTKRRSKTYGPVSCTTMNEINLIRHKSVGGAHKRKINVENLMFSMSLPDRHPSHGKVINVLKVPTTPEIQRHLEKKDNEENFLLRPSSSANNIDNLFSSSSHEQLEHQDEQKEYDYYSKDKNEAWDKNILQPKIVEAEQKGTCECQLTRSAGLWSLGLEKSEHSIHTAYIHLIDMADHFIYIENQFFISSTGGSLVKNQIAQALVERIKVAAARHEKFLVVVVLPLLPGFEGSVSDSGAAVLRVQLHWEYETICRSSSSLLKQLADDPNIKDPSDYIRFYGLRTHDLLENTPVTELVYAHSKLMIIDDDIALIGSANINDRSLLGTNDSELAMIIDDNDKVSMPIGSEEREVSRFAHSLRVSLYSEYLGVDYFDDRIQNPTSEECLELWNITASHNTKFYRKVFRCYPDDKILKIKEIETFAGKANLEAYENERHKSKGILCNFPLKFLENEKLQITVFNREFIIPEESFV</sequence>
<dbReference type="Pfam" id="PF00169">
    <property type="entry name" value="PH"/>
    <property type="match status" value="1"/>
</dbReference>
<dbReference type="PANTHER" id="PTHR18896:SF76">
    <property type="entry name" value="PHOSPHOLIPASE"/>
    <property type="match status" value="1"/>
</dbReference>
<evidence type="ECO:0000256" key="6">
    <source>
        <dbReference type="PIRNR" id="PIRNR009376"/>
    </source>
</evidence>
<feature type="domain" description="PLD phosphodiesterase" evidence="8">
    <location>
        <begin position="375"/>
        <end position="402"/>
    </location>
</feature>
<evidence type="ECO:0000256" key="3">
    <source>
        <dbReference type="ARBA" id="ARBA00022801"/>
    </source>
</evidence>
<dbReference type="CDD" id="cd09141">
    <property type="entry name" value="PLDc_vPLD1_2_yPLD_like_2"/>
    <property type="match status" value="1"/>
</dbReference>
<evidence type="ECO:0000259" key="8">
    <source>
        <dbReference type="PROSITE" id="PS50035"/>
    </source>
</evidence>
<dbReference type="InterPro" id="IPR036871">
    <property type="entry name" value="PX_dom_sf"/>
</dbReference>
<evidence type="ECO:0000313" key="9">
    <source>
        <dbReference type="EMBL" id="CAG9323177.1"/>
    </source>
</evidence>
<dbReference type="Pfam" id="PF00614">
    <property type="entry name" value="PLDc"/>
    <property type="match status" value="2"/>
</dbReference>
<dbReference type="GO" id="GO:0005886">
    <property type="term" value="C:plasma membrane"/>
    <property type="evidence" value="ECO:0007669"/>
    <property type="project" value="TreeGrafter"/>
</dbReference>
<comment type="caution">
    <text evidence="9">The sequence shown here is derived from an EMBL/GenBank/DDBJ whole genome shotgun (WGS) entry which is preliminary data.</text>
</comment>
<evidence type="ECO:0000256" key="2">
    <source>
        <dbReference type="ARBA" id="ARBA00022737"/>
    </source>
</evidence>
<dbReference type="Gene3D" id="2.30.29.30">
    <property type="entry name" value="Pleckstrin-homology domain (PH domain)/Phosphotyrosine-binding domain (PTB)"/>
    <property type="match status" value="1"/>
</dbReference>
<dbReference type="EC" id="3.1.4.4" evidence="6"/>
<dbReference type="SMART" id="SM00233">
    <property type="entry name" value="PH"/>
    <property type="match status" value="1"/>
</dbReference>
<dbReference type="PIRSF" id="PIRSF009376">
    <property type="entry name" value="Phospholipase_D_euk"/>
    <property type="match status" value="1"/>
</dbReference>
<organism evidence="9 10">
    <name type="scientific">Blepharisma stoltei</name>
    <dbReference type="NCBI Taxonomy" id="1481888"/>
    <lineage>
        <taxon>Eukaryota</taxon>
        <taxon>Sar</taxon>
        <taxon>Alveolata</taxon>
        <taxon>Ciliophora</taxon>
        <taxon>Postciliodesmatophora</taxon>
        <taxon>Heterotrichea</taxon>
        <taxon>Heterotrichida</taxon>
        <taxon>Blepharismidae</taxon>
        <taxon>Blepharisma</taxon>
    </lineage>
</organism>
<evidence type="ECO:0000256" key="1">
    <source>
        <dbReference type="ARBA" id="ARBA00000798"/>
    </source>
</evidence>
<gene>
    <name evidence="9" type="ORF">BSTOLATCC_MIC33079</name>
</gene>
<keyword evidence="2" id="KW-0677">Repeat</keyword>
<dbReference type="PROSITE" id="PS50003">
    <property type="entry name" value="PH_DOMAIN"/>
    <property type="match status" value="1"/>
</dbReference>
<dbReference type="GO" id="GO:0004630">
    <property type="term" value="F:phospholipase D activity"/>
    <property type="evidence" value="ECO:0007669"/>
    <property type="project" value="UniProtKB-UniRule"/>
</dbReference>
<dbReference type="GO" id="GO:0009395">
    <property type="term" value="P:phospholipid catabolic process"/>
    <property type="evidence" value="ECO:0007669"/>
    <property type="project" value="TreeGrafter"/>
</dbReference>
<dbReference type="GO" id="GO:0035556">
    <property type="term" value="P:intracellular signal transduction"/>
    <property type="evidence" value="ECO:0007669"/>
    <property type="project" value="InterPro"/>
</dbReference>
<dbReference type="SUPFAM" id="SSF64268">
    <property type="entry name" value="PX domain"/>
    <property type="match status" value="1"/>
</dbReference>
<dbReference type="InterPro" id="IPR016555">
    <property type="entry name" value="PLipase_D_euk"/>
</dbReference>
<evidence type="ECO:0000259" key="7">
    <source>
        <dbReference type="PROSITE" id="PS50003"/>
    </source>
</evidence>
<keyword evidence="5" id="KW-0443">Lipid metabolism</keyword>
<dbReference type="InterPro" id="IPR001849">
    <property type="entry name" value="PH_domain"/>
</dbReference>
<name>A0AAU9JDM5_9CILI</name>
<keyword evidence="4 6" id="KW-0442">Lipid degradation</keyword>
<reference evidence="9" key="1">
    <citation type="submission" date="2021-09" db="EMBL/GenBank/DDBJ databases">
        <authorList>
            <consortium name="AG Swart"/>
            <person name="Singh M."/>
            <person name="Singh A."/>
            <person name="Seah K."/>
            <person name="Emmerich C."/>
        </authorList>
    </citation>
    <scope>NUCLEOTIDE SEQUENCE</scope>
    <source>
        <strain evidence="9">ATCC30299</strain>
    </source>
</reference>
<dbReference type="SMART" id="SM00155">
    <property type="entry name" value="PLDc"/>
    <property type="match status" value="2"/>
</dbReference>
<dbReference type="InterPro" id="IPR015679">
    <property type="entry name" value="PLipase_D_fam"/>
</dbReference>
<evidence type="ECO:0000256" key="5">
    <source>
        <dbReference type="ARBA" id="ARBA00023098"/>
    </source>
</evidence>
<dbReference type="GO" id="GO:0035091">
    <property type="term" value="F:phosphatidylinositol binding"/>
    <property type="evidence" value="ECO:0007669"/>
    <property type="project" value="InterPro"/>
</dbReference>
<keyword evidence="3 6" id="KW-0378">Hydrolase</keyword>
<evidence type="ECO:0000256" key="4">
    <source>
        <dbReference type="ARBA" id="ARBA00022963"/>
    </source>
</evidence>
<dbReference type="SUPFAM" id="SSF56024">
    <property type="entry name" value="Phospholipase D/nuclease"/>
    <property type="match status" value="2"/>
</dbReference>
<dbReference type="InterPro" id="IPR001736">
    <property type="entry name" value="PLipase_D/transphosphatidylase"/>
</dbReference>
<feature type="domain" description="PLD phosphodiesterase" evidence="8">
    <location>
        <begin position="828"/>
        <end position="855"/>
    </location>
</feature>
<dbReference type="Gene3D" id="3.30.1520.10">
    <property type="entry name" value="Phox-like domain"/>
    <property type="match status" value="1"/>
</dbReference>
<dbReference type="InterPro" id="IPR011993">
    <property type="entry name" value="PH-like_dom_sf"/>
</dbReference>
<dbReference type="PROSITE" id="PS50035">
    <property type="entry name" value="PLD"/>
    <property type="match status" value="2"/>
</dbReference>
<accession>A0AAU9JDM5</accession>
<comment type="similarity">
    <text evidence="6">Belongs to the phospholipase D family.</text>
</comment>
<dbReference type="GO" id="GO:0006654">
    <property type="term" value="P:phosphatidic acid biosynthetic process"/>
    <property type="evidence" value="ECO:0007669"/>
    <property type="project" value="InterPro"/>
</dbReference>
<protein>
    <recommendedName>
        <fullName evidence="6">Phospholipase</fullName>
        <ecNumber evidence="6">3.1.4.4</ecNumber>
    </recommendedName>
</protein>
<dbReference type="SUPFAM" id="SSF50729">
    <property type="entry name" value="PH domain-like"/>
    <property type="match status" value="1"/>
</dbReference>
<feature type="domain" description="PH" evidence="7">
    <location>
        <begin position="134"/>
        <end position="244"/>
    </location>
</feature>
<keyword evidence="10" id="KW-1185">Reference proteome</keyword>
<proteinExistence type="inferred from homology"/>
<dbReference type="Proteomes" id="UP001162131">
    <property type="component" value="Unassembled WGS sequence"/>
</dbReference>
<dbReference type="AlphaFoldDB" id="A0AAU9JDM5"/>
<dbReference type="EMBL" id="CAJZBQ010000033">
    <property type="protein sequence ID" value="CAG9323177.1"/>
    <property type="molecule type" value="Genomic_DNA"/>
</dbReference>
<comment type="catalytic activity">
    <reaction evidence="1 6">
        <text>a 1,2-diacyl-sn-glycero-3-phosphocholine + H2O = a 1,2-diacyl-sn-glycero-3-phosphate + choline + H(+)</text>
        <dbReference type="Rhea" id="RHEA:14445"/>
        <dbReference type="ChEBI" id="CHEBI:15354"/>
        <dbReference type="ChEBI" id="CHEBI:15377"/>
        <dbReference type="ChEBI" id="CHEBI:15378"/>
        <dbReference type="ChEBI" id="CHEBI:57643"/>
        <dbReference type="ChEBI" id="CHEBI:58608"/>
        <dbReference type="EC" id="3.1.4.4"/>
    </reaction>
</comment>
<dbReference type="PANTHER" id="PTHR18896">
    <property type="entry name" value="PHOSPHOLIPASE D"/>
    <property type="match status" value="1"/>
</dbReference>
<dbReference type="Gene3D" id="3.30.870.10">
    <property type="entry name" value="Endonuclease Chain A"/>
    <property type="match status" value="2"/>
</dbReference>
<evidence type="ECO:0000313" key="10">
    <source>
        <dbReference type="Proteomes" id="UP001162131"/>
    </source>
</evidence>